<dbReference type="InterPro" id="IPR018715">
    <property type="entry name" value="DUF2239"/>
</dbReference>
<dbReference type="AlphaFoldDB" id="A0A371B0I8"/>
<name>A0A371B0I8_9BRAD</name>
<evidence type="ECO:0000313" key="2">
    <source>
        <dbReference type="Proteomes" id="UP000263993"/>
    </source>
</evidence>
<accession>A0A371B0I8</accession>
<dbReference type="EMBL" id="QRGO01000003">
    <property type="protein sequence ID" value="RDV01050.1"/>
    <property type="molecule type" value="Genomic_DNA"/>
</dbReference>
<evidence type="ECO:0000313" key="1">
    <source>
        <dbReference type="EMBL" id="RDV01050.1"/>
    </source>
</evidence>
<dbReference type="OrthoDB" id="282960at2"/>
<protein>
    <submittedName>
        <fullName evidence="1">DUF2239 family protein</fullName>
    </submittedName>
</protein>
<dbReference type="RefSeq" id="WP_115518568.1">
    <property type="nucleotide sequence ID" value="NZ_QRGO01000003.1"/>
</dbReference>
<proteinExistence type="predicted"/>
<organism evidence="1 2">
    <name type="scientific">Undibacter mobilis</name>
    <dbReference type="NCBI Taxonomy" id="2292256"/>
    <lineage>
        <taxon>Bacteria</taxon>
        <taxon>Pseudomonadati</taxon>
        <taxon>Pseudomonadota</taxon>
        <taxon>Alphaproteobacteria</taxon>
        <taxon>Hyphomicrobiales</taxon>
        <taxon>Nitrobacteraceae</taxon>
        <taxon>Undibacter</taxon>
    </lineage>
</organism>
<sequence>MSNIAQPTAPTFRCTAFEGGNRLASGSYVEVAVAVKQRARACPDAPILIFDDLSGREIDFDLRGSDRDIAARLEKQFANAAEPARAAGRPKLGVVSREVTLLPRHWEWLAAQPGGASATLRRLVEGATRATGDDRAVLRQLQERTYAFMSAMAGNLPGFEEASRALFANKIADMETHMAAWPDDVRAHVLRLFEGEPAAAA</sequence>
<reference evidence="2" key="1">
    <citation type="submission" date="2018-08" db="EMBL/GenBank/DDBJ databases">
        <authorList>
            <person name="Kim S.-J."/>
            <person name="Jung G.-Y."/>
        </authorList>
    </citation>
    <scope>NUCLEOTIDE SEQUENCE [LARGE SCALE GENOMIC DNA]</scope>
    <source>
        <strain evidence="2">GY_H</strain>
    </source>
</reference>
<dbReference type="Pfam" id="PF09998">
    <property type="entry name" value="DUF2239"/>
    <property type="match status" value="1"/>
</dbReference>
<gene>
    <name evidence="1" type="ORF">DXH78_17550</name>
</gene>
<keyword evidence="2" id="KW-1185">Reference proteome</keyword>
<dbReference type="Proteomes" id="UP000263993">
    <property type="component" value="Unassembled WGS sequence"/>
</dbReference>
<comment type="caution">
    <text evidence="1">The sequence shown here is derived from an EMBL/GenBank/DDBJ whole genome shotgun (WGS) entry which is preliminary data.</text>
</comment>